<comment type="caution">
    <text evidence="1">The sequence shown here is derived from an EMBL/GenBank/DDBJ whole genome shotgun (WGS) entry which is preliminary data.</text>
</comment>
<protein>
    <submittedName>
        <fullName evidence="1">Uncharacterized protein</fullName>
    </submittedName>
</protein>
<reference evidence="1" key="1">
    <citation type="journal article" date="2015" name="Nature">
        <title>Complex archaea that bridge the gap between prokaryotes and eukaryotes.</title>
        <authorList>
            <person name="Spang A."/>
            <person name="Saw J.H."/>
            <person name="Jorgensen S.L."/>
            <person name="Zaremba-Niedzwiedzka K."/>
            <person name="Martijn J."/>
            <person name="Lind A.E."/>
            <person name="van Eijk R."/>
            <person name="Schleper C."/>
            <person name="Guy L."/>
            <person name="Ettema T.J."/>
        </authorList>
    </citation>
    <scope>NUCLEOTIDE SEQUENCE</scope>
</reference>
<evidence type="ECO:0000313" key="1">
    <source>
        <dbReference type="EMBL" id="KKK65672.1"/>
    </source>
</evidence>
<name>A0A0F8X963_9ZZZZ</name>
<organism evidence="1">
    <name type="scientific">marine sediment metagenome</name>
    <dbReference type="NCBI Taxonomy" id="412755"/>
    <lineage>
        <taxon>unclassified sequences</taxon>
        <taxon>metagenomes</taxon>
        <taxon>ecological metagenomes</taxon>
    </lineage>
</organism>
<accession>A0A0F8X963</accession>
<sequence>MNTQAYRGYLMTYSVFTDAWTISKGGFHIGTAASKDEVKAVIDSLVA</sequence>
<dbReference type="AlphaFoldDB" id="A0A0F8X963"/>
<dbReference type="EMBL" id="LAZR01060435">
    <property type="protein sequence ID" value="KKK65672.1"/>
    <property type="molecule type" value="Genomic_DNA"/>
</dbReference>
<gene>
    <name evidence="1" type="ORF">LCGC14_2971780</name>
</gene>
<proteinExistence type="predicted"/>